<evidence type="ECO:0000313" key="3">
    <source>
        <dbReference type="EMBL" id="CAJ1930739.1"/>
    </source>
</evidence>
<dbReference type="Proteomes" id="UP001295423">
    <property type="component" value="Unassembled WGS sequence"/>
</dbReference>
<keyword evidence="4" id="KW-1185">Reference proteome</keyword>
<protein>
    <recommendedName>
        <fullName evidence="5">BspA family leucine-rich repeat surface protein</fullName>
    </recommendedName>
</protein>
<feature type="signal peptide" evidence="2">
    <location>
        <begin position="1"/>
        <end position="22"/>
    </location>
</feature>
<keyword evidence="1" id="KW-0812">Transmembrane</keyword>
<feature type="chain" id="PRO_5042256312" description="BspA family leucine-rich repeat surface protein" evidence="2">
    <location>
        <begin position="23"/>
        <end position="291"/>
    </location>
</feature>
<evidence type="ECO:0000256" key="1">
    <source>
        <dbReference type="SAM" id="Phobius"/>
    </source>
</evidence>
<keyword evidence="1" id="KW-0472">Membrane</keyword>
<evidence type="ECO:0000256" key="2">
    <source>
        <dbReference type="SAM" id="SignalP"/>
    </source>
</evidence>
<sequence length="291" mass="32512">MKSSIFCNCWLISLFLIGYSHADCFRDREELANAVDAYLSDGSPDTNVATRYGWPIGSWCVSNVTDFSRLFLNATEFNEDLSGWDTSRALIMHGTFEMATSFNQPLMSWNVSQTSNFRSMFLGARSFNQDLSPWDTSSCVTMKNMFMGAKDFNGDVSSWNVGNCVDMTGMLHQATSFHQDLCSWGSTIQQNVGEDIFRGTDCPMTGDPDWSDAGTTTGPFCFPCSEQLDFTDDYSSALALLSAKMLLVLILPMVIAGIMILRHRSNNRCIDPSDTKLTEFELLQLDEEEGK</sequence>
<dbReference type="EMBL" id="CAKOGP040000113">
    <property type="protein sequence ID" value="CAJ1930739.1"/>
    <property type="molecule type" value="Genomic_DNA"/>
</dbReference>
<dbReference type="AlphaFoldDB" id="A0AAD2CFH1"/>
<evidence type="ECO:0000313" key="4">
    <source>
        <dbReference type="Proteomes" id="UP001295423"/>
    </source>
</evidence>
<gene>
    <name evidence="3" type="ORF">CYCCA115_LOCUS2063</name>
</gene>
<comment type="caution">
    <text evidence="3">The sequence shown here is derived from an EMBL/GenBank/DDBJ whole genome shotgun (WGS) entry which is preliminary data.</text>
</comment>
<accession>A0AAD2CFH1</accession>
<evidence type="ECO:0008006" key="5">
    <source>
        <dbReference type="Google" id="ProtNLM"/>
    </source>
</evidence>
<proteinExistence type="predicted"/>
<reference evidence="3" key="1">
    <citation type="submission" date="2023-08" db="EMBL/GenBank/DDBJ databases">
        <authorList>
            <person name="Audoor S."/>
            <person name="Bilcke G."/>
        </authorList>
    </citation>
    <scope>NUCLEOTIDE SEQUENCE</scope>
</reference>
<dbReference type="Pfam" id="PF03382">
    <property type="entry name" value="DUF285"/>
    <property type="match status" value="1"/>
</dbReference>
<feature type="transmembrane region" description="Helical" evidence="1">
    <location>
        <begin position="237"/>
        <end position="261"/>
    </location>
</feature>
<dbReference type="InterPro" id="IPR005046">
    <property type="entry name" value="DUF285"/>
</dbReference>
<keyword evidence="2" id="KW-0732">Signal</keyword>
<keyword evidence="1" id="KW-1133">Transmembrane helix</keyword>
<name>A0AAD2CFH1_9STRA</name>
<organism evidence="3 4">
    <name type="scientific">Cylindrotheca closterium</name>
    <dbReference type="NCBI Taxonomy" id="2856"/>
    <lineage>
        <taxon>Eukaryota</taxon>
        <taxon>Sar</taxon>
        <taxon>Stramenopiles</taxon>
        <taxon>Ochrophyta</taxon>
        <taxon>Bacillariophyta</taxon>
        <taxon>Bacillariophyceae</taxon>
        <taxon>Bacillariophycidae</taxon>
        <taxon>Bacillariales</taxon>
        <taxon>Bacillariaceae</taxon>
        <taxon>Cylindrotheca</taxon>
    </lineage>
</organism>